<accession>A0A212L1N4</accession>
<gene>
    <name evidence="1" type="ORF">KL86PLE_100223</name>
</gene>
<evidence type="ECO:0000313" key="1">
    <source>
        <dbReference type="EMBL" id="SCM71471.1"/>
    </source>
</evidence>
<dbReference type="EMBL" id="FMJD01000002">
    <property type="protein sequence ID" value="SCM71471.1"/>
    <property type="molecule type" value="Genomic_DNA"/>
</dbReference>
<dbReference type="AlphaFoldDB" id="A0A212L1N4"/>
<protein>
    <submittedName>
        <fullName evidence="1">Uncharacterized protein</fullName>
    </submittedName>
</protein>
<organism evidence="1">
    <name type="scientific">uncultured Pleomorphomonas sp</name>
    <dbReference type="NCBI Taxonomy" id="442121"/>
    <lineage>
        <taxon>Bacteria</taxon>
        <taxon>Pseudomonadati</taxon>
        <taxon>Pseudomonadota</taxon>
        <taxon>Alphaproteobacteria</taxon>
        <taxon>Hyphomicrobiales</taxon>
        <taxon>Pleomorphomonadaceae</taxon>
        <taxon>Pleomorphomonas</taxon>
        <taxon>environmental samples</taxon>
    </lineage>
</organism>
<sequence length="136" mass="15012">MPRRRPPVIGRVRKRRIRKRTMRGQNTRRPSPPTLATMVVASLLTILSGCGNLEARLTAAATETGRQNAGVSLPALPTRCRDNMPRVTPKAGEKWRAVQGRWQIVADNEDRRTSDCAAFYDQVRAGFAGEGASDGR</sequence>
<reference evidence="1" key="1">
    <citation type="submission" date="2016-08" db="EMBL/GenBank/DDBJ databases">
        <authorList>
            <person name="Seilhamer J.J."/>
        </authorList>
    </citation>
    <scope>NUCLEOTIDE SEQUENCE</scope>
    <source>
        <strain evidence="1">86</strain>
    </source>
</reference>
<name>A0A212L1N4_9HYPH</name>
<proteinExistence type="predicted"/>